<evidence type="ECO:0000313" key="3">
    <source>
        <dbReference type="Proteomes" id="UP000031036"/>
    </source>
</evidence>
<reference evidence="2 3" key="1">
    <citation type="submission" date="2014-11" db="EMBL/GenBank/DDBJ databases">
        <title>Genetic blueprint of the zoonotic pathogen Toxocara canis.</title>
        <authorList>
            <person name="Zhu X.-Q."/>
            <person name="Korhonen P.K."/>
            <person name="Cai H."/>
            <person name="Young N.D."/>
            <person name="Nejsum P."/>
            <person name="von Samson-Himmelstjerna G."/>
            <person name="Boag P.R."/>
            <person name="Tan P."/>
            <person name="Li Q."/>
            <person name="Min J."/>
            <person name="Yang Y."/>
            <person name="Wang X."/>
            <person name="Fang X."/>
            <person name="Hall R.S."/>
            <person name="Hofmann A."/>
            <person name="Sternberg P.W."/>
            <person name="Jex A.R."/>
            <person name="Gasser R.B."/>
        </authorList>
    </citation>
    <scope>NUCLEOTIDE SEQUENCE [LARGE SCALE GENOMIC DNA]</scope>
    <source>
        <strain evidence="2">PN_DK_2014</strain>
    </source>
</reference>
<comment type="caution">
    <text evidence="2">The sequence shown here is derived from an EMBL/GenBank/DDBJ whole genome shotgun (WGS) entry which is preliminary data.</text>
</comment>
<keyword evidence="1" id="KW-0812">Transmembrane</keyword>
<feature type="transmembrane region" description="Helical" evidence="1">
    <location>
        <begin position="108"/>
        <end position="133"/>
    </location>
</feature>
<protein>
    <submittedName>
        <fullName evidence="2">Uncharacterized protein</fullName>
    </submittedName>
</protein>
<keyword evidence="3" id="KW-1185">Reference proteome</keyword>
<name>A0A0B2URX5_TOXCA</name>
<dbReference type="EMBL" id="JPKZ01004121">
    <property type="protein sequence ID" value="KHN71999.1"/>
    <property type="molecule type" value="Genomic_DNA"/>
</dbReference>
<accession>A0A0B2URX5</accession>
<proteinExistence type="predicted"/>
<keyword evidence="1" id="KW-1133">Transmembrane helix</keyword>
<keyword evidence="1" id="KW-0472">Membrane</keyword>
<sequence>MVQFDRQIFDETIPLTFWHEVRARKLFRLPINITVFFQYPMRSNNITYSMSAERGSPTIRSVSKSDELLQVSDSDMDDQDRSIDINLDGIKIPGVYKNALMHKLLTKYFTQMVIGSIALMFLFLIAFGVLVWFCCANEETKNFSKVNPRRTHAMHANVVDSSL</sequence>
<dbReference type="Proteomes" id="UP000031036">
    <property type="component" value="Unassembled WGS sequence"/>
</dbReference>
<dbReference type="AlphaFoldDB" id="A0A0B2URX5"/>
<gene>
    <name evidence="2" type="ORF">Tcan_05814</name>
</gene>
<organism evidence="2 3">
    <name type="scientific">Toxocara canis</name>
    <name type="common">Canine roundworm</name>
    <dbReference type="NCBI Taxonomy" id="6265"/>
    <lineage>
        <taxon>Eukaryota</taxon>
        <taxon>Metazoa</taxon>
        <taxon>Ecdysozoa</taxon>
        <taxon>Nematoda</taxon>
        <taxon>Chromadorea</taxon>
        <taxon>Rhabditida</taxon>
        <taxon>Spirurina</taxon>
        <taxon>Ascaridomorpha</taxon>
        <taxon>Ascaridoidea</taxon>
        <taxon>Toxocaridae</taxon>
        <taxon>Toxocara</taxon>
    </lineage>
</organism>
<evidence type="ECO:0000313" key="2">
    <source>
        <dbReference type="EMBL" id="KHN71999.1"/>
    </source>
</evidence>
<evidence type="ECO:0000256" key="1">
    <source>
        <dbReference type="SAM" id="Phobius"/>
    </source>
</evidence>